<reference evidence="1" key="1">
    <citation type="submission" date="2020-01" db="EMBL/GenBank/DDBJ databases">
        <authorList>
            <person name="Mishra B."/>
        </authorList>
    </citation>
    <scope>NUCLEOTIDE SEQUENCE [LARGE SCALE GENOMIC DNA]</scope>
</reference>
<dbReference type="OrthoDB" id="262529at2759"/>
<keyword evidence="2" id="KW-1185">Reference proteome</keyword>
<evidence type="ECO:0000313" key="1">
    <source>
        <dbReference type="EMBL" id="CAA7046980.1"/>
    </source>
</evidence>
<dbReference type="Proteomes" id="UP000467841">
    <property type="component" value="Unassembled WGS sequence"/>
</dbReference>
<gene>
    <name evidence="1" type="ORF">MERR_LOCUS34215</name>
</gene>
<dbReference type="AlphaFoldDB" id="A0A6D2KBY2"/>
<sequence length="101" mass="11738">MSIEMPRRLPFSVDTFGPYTTKKRRKRHHFLTCSQRPHRRDFSFQHRLPDLLFPPHGPSSSPTSSQLNESFFVRIETGQSVIVDDFKCTAFDANHCPEICS</sequence>
<protein>
    <submittedName>
        <fullName evidence="1">Uncharacterized protein</fullName>
    </submittedName>
</protein>
<name>A0A6D2KBY2_9BRAS</name>
<organism evidence="1 2">
    <name type="scientific">Microthlaspi erraticum</name>
    <dbReference type="NCBI Taxonomy" id="1685480"/>
    <lineage>
        <taxon>Eukaryota</taxon>
        <taxon>Viridiplantae</taxon>
        <taxon>Streptophyta</taxon>
        <taxon>Embryophyta</taxon>
        <taxon>Tracheophyta</taxon>
        <taxon>Spermatophyta</taxon>
        <taxon>Magnoliopsida</taxon>
        <taxon>eudicotyledons</taxon>
        <taxon>Gunneridae</taxon>
        <taxon>Pentapetalae</taxon>
        <taxon>rosids</taxon>
        <taxon>malvids</taxon>
        <taxon>Brassicales</taxon>
        <taxon>Brassicaceae</taxon>
        <taxon>Coluteocarpeae</taxon>
        <taxon>Microthlaspi</taxon>
    </lineage>
</organism>
<evidence type="ECO:0000313" key="2">
    <source>
        <dbReference type="Proteomes" id="UP000467841"/>
    </source>
</evidence>
<proteinExistence type="predicted"/>
<accession>A0A6D2KBY2</accession>
<dbReference type="EMBL" id="CACVBM020001362">
    <property type="protein sequence ID" value="CAA7046980.1"/>
    <property type="molecule type" value="Genomic_DNA"/>
</dbReference>
<comment type="caution">
    <text evidence="1">The sequence shown here is derived from an EMBL/GenBank/DDBJ whole genome shotgun (WGS) entry which is preliminary data.</text>
</comment>